<feature type="domain" description="N-acetyltransferase" evidence="1">
    <location>
        <begin position="4"/>
        <end position="149"/>
    </location>
</feature>
<comment type="caution">
    <text evidence="2">The sequence shown here is derived from an EMBL/GenBank/DDBJ whole genome shotgun (WGS) entry which is preliminary data.</text>
</comment>
<dbReference type="EMBL" id="LPWF01000007">
    <property type="protein sequence ID" value="ODS01467.1"/>
    <property type="molecule type" value="Genomic_DNA"/>
</dbReference>
<evidence type="ECO:0000259" key="1">
    <source>
        <dbReference type="PROSITE" id="PS51186"/>
    </source>
</evidence>
<keyword evidence="3" id="KW-1185">Reference proteome</keyword>
<evidence type="ECO:0000313" key="3">
    <source>
        <dbReference type="Proteomes" id="UP000094472"/>
    </source>
</evidence>
<evidence type="ECO:0000313" key="2">
    <source>
        <dbReference type="EMBL" id="ODS01467.1"/>
    </source>
</evidence>
<dbReference type="Gene3D" id="3.40.630.30">
    <property type="match status" value="1"/>
</dbReference>
<dbReference type="Pfam" id="PF00583">
    <property type="entry name" value="Acetyltransf_1"/>
    <property type="match status" value="1"/>
</dbReference>
<dbReference type="InterPro" id="IPR016181">
    <property type="entry name" value="Acyl_CoA_acyltransferase"/>
</dbReference>
<dbReference type="GO" id="GO:0016747">
    <property type="term" value="F:acyltransferase activity, transferring groups other than amino-acyl groups"/>
    <property type="evidence" value="ECO:0007669"/>
    <property type="project" value="InterPro"/>
</dbReference>
<dbReference type="Proteomes" id="UP000094472">
    <property type="component" value="Unassembled WGS sequence"/>
</dbReference>
<dbReference type="OrthoDB" id="9815099at2"/>
<dbReference type="SUPFAM" id="SSF55729">
    <property type="entry name" value="Acyl-CoA N-acyltransferases (Nat)"/>
    <property type="match status" value="1"/>
</dbReference>
<protein>
    <recommendedName>
        <fullName evidence="1">N-acetyltransferase domain-containing protein</fullName>
    </recommendedName>
</protein>
<accession>A0A1E3W8N8</accession>
<dbReference type="AlphaFoldDB" id="A0A1E3W8N8"/>
<dbReference type="CDD" id="cd04301">
    <property type="entry name" value="NAT_SF"/>
    <property type="match status" value="1"/>
</dbReference>
<gene>
    <name evidence="2" type="ORF">AUC69_06740</name>
</gene>
<dbReference type="InterPro" id="IPR000182">
    <property type="entry name" value="GNAT_dom"/>
</dbReference>
<name>A0A1E3W8N8_9HYPH</name>
<dbReference type="PROSITE" id="PS51186">
    <property type="entry name" value="GNAT"/>
    <property type="match status" value="1"/>
</dbReference>
<sequence length="165" mass="16998">MTTFDIRLETADAAPALSQLSAQAFGPGRFARTAYRVREGVPPVPALSLTGWLDLSVGGIASPPSASGPRRAAALLGPLVVDPEVKGKGYGKALVSEGLARARDEGFGLVLLVGDMPYYGRFGFTPVPPGKFTLPGPVDPARLLAVELRPGAIEGAGGPVKAHAR</sequence>
<proteinExistence type="predicted"/>
<dbReference type="STRING" id="1774969.AUC69_06740"/>
<dbReference type="RefSeq" id="WP_069440844.1">
    <property type="nucleotide sequence ID" value="NZ_LPWF01000007.1"/>
</dbReference>
<reference evidence="2 3" key="1">
    <citation type="journal article" date="2016" name="Environ. Microbiol.">
        <title>New Methyloceanibacter diversity from North Sea sediments includes methanotroph containing solely the soluble methane monooxygenase.</title>
        <authorList>
            <person name="Vekeman B."/>
            <person name="Kerckhof F.M."/>
            <person name="Cremers G."/>
            <person name="de Vos P."/>
            <person name="Vandamme P."/>
            <person name="Boon N."/>
            <person name="Op den Camp H.J."/>
            <person name="Heylen K."/>
        </authorList>
    </citation>
    <scope>NUCLEOTIDE SEQUENCE [LARGE SCALE GENOMIC DNA]</scope>
    <source>
        <strain evidence="2 3">R-67175</strain>
    </source>
</reference>
<organism evidence="2 3">
    <name type="scientific">Methyloceanibacter superfactus</name>
    <dbReference type="NCBI Taxonomy" id="1774969"/>
    <lineage>
        <taxon>Bacteria</taxon>
        <taxon>Pseudomonadati</taxon>
        <taxon>Pseudomonadota</taxon>
        <taxon>Alphaproteobacteria</taxon>
        <taxon>Hyphomicrobiales</taxon>
        <taxon>Hyphomicrobiaceae</taxon>
        <taxon>Methyloceanibacter</taxon>
    </lineage>
</organism>